<name>A0A844FD30_CLOSV</name>
<reference evidence="2 3" key="1">
    <citation type="submission" date="2019-08" db="EMBL/GenBank/DDBJ databases">
        <title>In-depth cultivation of the pig gut microbiome towards novel bacterial diversity and tailored functional studies.</title>
        <authorList>
            <person name="Wylensek D."/>
            <person name="Hitch T.C.A."/>
            <person name="Clavel T."/>
        </authorList>
    </citation>
    <scope>NUCLEOTIDE SEQUENCE [LARGE SCALE GENOMIC DNA]</scope>
    <source>
        <strain evidence="2 3">BL-389-WT-3D</strain>
    </source>
</reference>
<dbReference type="EMBL" id="VUMB01000049">
    <property type="protein sequence ID" value="MSS41761.1"/>
    <property type="molecule type" value="Genomic_DNA"/>
</dbReference>
<evidence type="ECO:0000256" key="1">
    <source>
        <dbReference type="SAM" id="Phobius"/>
    </source>
</evidence>
<dbReference type="Proteomes" id="UP000462363">
    <property type="component" value="Unassembled WGS sequence"/>
</dbReference>
<keyword evidence="1" id="KW-0812">Transmembrane</keyword>
<comment type="caution">
    <text evidence="2">The sequence shown here is derived from an EMBL/GenBank/DDBJ whole genome shotgun (WGS) entry which is preliminary data.</text>
</comment>
<accession>A0A844FD30</accession>
<gene>
    <name evidence="2" type="ORF">FYJ37_15845</name>
</gene>
<feature type="transmembrane region" description="Helical" evidence="1">
    <location>
        <begin position="12"/>
        <end position="30"/>
    </location>
</feature>
<protein>
    <submittedName>
        <fullName evidence="2">Uncharacterized protein</fullName>
    </submittedName>
</protein>
<evidence type="ECO:0000313" key="2">
    <source>
        <dbReference type="EMBL" id="MSS41761.1"/>
    </source>
</evidence>
<proteinExistence type="predicted"/>
<organism evidence="2 3">
    <name type="scientific">Clostridium scindens (strain JCM 10418 / VPI 12708)</name>
    <dbReference type="NCBI Taxonomy" id="29347"/>
    <lineage>
        <taxon>Bacteria</taxon>
        <taxon>Bacillati</taxon>
        <taxon>Bacillota</taxon>
        <taxon>Clostridia</taxon>
        <taxon>Lachnospirales</taxon>
        <taxon>Lachnospiraceae</taxon>
    </lineage>
</organism>
<feature type="transmembrane region" description="Helical" evidence="1">
    <location>
        <begin position="42"/>
        <end position="65"/>
    </location>
</feature>
<keyword evidence="1" id="KW-0472">Membrane</keyword>
<dbReference type="RefSeq" id="WP_055158040.1">
    <property type="nucleotide sequence ID" value="NZ_CP045695.1"/>
</dbReference>
<dbReference type="AlphaFoldDB" id="A0A844FD30"/>
<sequence length="90" mass="10876">MNLILILQGMDMIFTRLIFLPALIILYFKFRPRRPWTIRTRRLYYLCLILVGLYLLRLFCAGFIFTPVNYPRFTDSGLFPLIKALFYPEY</sequence>
<evidence type="ECO:0000313" key="3">
    <source>
        <dbReference type="Proteomes" id="UP000462363"/>
    </source>
</evidence>
<keyword evidence="1" id="KW-1133">Transmembrane helix</keyword>